<comment type="caution">
    <text evidence="3">The sequence shown here is derived from an EMBL/GenBank/DDBJ whole genome shotgun (WGS) entry which is preliminary data.</text>
</comment>
<evidence type="ECO:0000313" key="3">
    <source>
        <dbReference type="EMBL" id="KAL2329715.1"/>
    </source>
</evidence>
<dbReference type="Proteomes" id="UP001603857">
    <property type="component" value="Unassembled WGS sequence"/>
</dbReference>
<dbReference type="Gene3D" id="3.40.50.300">
    <property type="entry name" value="P-loop containing nucleotide triphosphate hydrolases"/>
    <property type="match status" value="1"/>
</dbReference>
<dbReference type="AlphaFoldDB" id="A0ABD1M1Q3"/>
<keyword evidence="1" id="KW-0611">Plant defense</keyword>
<evidence type="ECO:0000313" key="4">
    <source>
        <dbReference type="Proteomes" id="UP001603857"/>
    </source>
</evidence>
<accession>A0ABD1M1Q3</accession>
<feature type="domain" description="NB-ARC" evidence="2">
    <location>
        <begin position="207"/>
        <end position="370"/>
    </location>
</feature>
<dbReference type="FunFam" id="3.40.50.300:FF:001091">
    <property type="entry name" value="Probable disease resistance protein At1g61300"/>
    <property type="match status" value="1"/>
</dbReference>
<protein>
    <recommendedName>
        <fullName evidence="2">NB-ARC domain-containing protein</fullName>
    </recommendedName>
</protein>
<name>A0ABD1M1Q3_9FABA</name>
<dbReference type="SUPFAM" id="SSF52540">
    <property type="entry name" value="P-loop containing nucleoside triphosphate hydrolases"/>
    <property type="match status" value="1"/>
</dbReference>
<dbReference type="PRINTS" id="PR00364">
    <property type="entry name" value="DISEASERSIST"/>
</dbReference>
<reference evidence="3 4" key="1">
    <citation type="submission" date="2024-08" db="EMBL/GenBank/DDBJ databases">
        <title>Insights into the chromosomal genome structure of Flemingia macrophylla.</title>
        <authorList>
            <person name="Ding Y."/>
            <person name="Zhao Y."/>
            <person name="Bi W."/>
            <person name="Wu M."/>
            <person name="Zhao G."/>
            <person name="Gong Y."/>
            <person name="Li W."/>
            <person name="Zhang P."/>
        </authorList>
    </citation>
    <scope>NUCLEOTIDE SEQUENCE [LARGE SCALE GENOMIC DNA]</scope>
    <source>
        <strain evidence="3">DYQJB</strain>
        <tissue evidence="3">Leaf</tissue>
    </source>
</reference>
<dbReference type="PANTHER" id="PTHR33463">
    <property type="entry name" value="NB-ARC DOMAIN-CONTAINING PROTEIN-RELATED"/>
    <property type="match status" value="1"/>
</dbReference>
<dbReference type="InterPro" id="IPR050905">
    <property type="entry name" value="Plant_NBS-LRR"/>
</dbReference>
<proteinExistence type="predicted"/>
<evidence type="ECO:0000259" key="2">
    <source>
        <dbReference type="Pfam" id="PF00931"/>
    </source>
</evidence>
<dbReference type="InterPro" id="IPR002182">
    <property type="entry name" value="NB-ARC"/>
</dbReference>
<organism evidence="3 4">
    <name type="scientific">Flemingia macrophylla</name>
    <dbReference type="NCBI Taxonomy" id="520843"/>
    <lineage>
        <taxon>Eukaryota</taxon>
        <taxon>Viridiplantae</taxon>
        <taxon>Streptophyta</taxon>
        <taxon>Embryophyta</taxon>
        <taxon>Tracheophyta</taxon>
        <taxon>Spermatophyta</taxon>
        <taxon>Magnoliopsida</taxon>
        <taxon>eudicotyledons</taxon>
        <taxon>Gunneridae</taxon>
        <taxon>Pentapetalae</taxon>
        <taxon>rosids</taxon>
        <taxon>fabids</taxon>
        <taxon>Fabales</taxon>
        <taxon>Fabaceae</taxon>
        <taxon>Papilionoideae</taxon>
        <taxon>50 kb inversion clade</taxon>
        <taxon>NPAAA clade</taxon>
        <taxon>indigoferoid/millettioid clade</taxon>
        <taxon>Phaseoleae</taxon>
        <taxon>Flemingia</taxon>
    </lineage>
</organism>
<sequence length="399" mass="45595">MLGMRKPGRPRDDYYWNNVQEVKGEFKCWRCGHKFGKKPSVTRIRAHVQRIKAGEGAHQIIDNIEDSIPNQTNEGLEVRESAHQIIDNIEDSIPNQTNEGLEGSKENITPGATLILFDDEMMEPGNSINPQINTESTTILGGEGAHEIIDKENIEDLIPNQTNEGLEAGDKSQLESSQIQILTAEVEKHKRNKPVVVSNEFVGKKFEYNVMEIWKLLGDDKVFIIGIHGMGRVGKTFLATYIENEIKRKKAFNHVLWVTVSHDFTVFKLQQEIAEMTEVKLYGNHERTRATILASELEKIENSLLILDDVWRCIDIEKVGIPLKMNGIKLIITSRLKHVCQQMNCQPNNIITMDCLEYSEGWELFLLKFGHHEFPPKIEEFAQFDQSCHMLPTTSMSRL</sequence>
<dbReference type="PANTHER" id="PTHR33463:SF187">
    <property type="entry name" value="AND NB-ARC DOMAIN DISEASE RESISTANCE PROTEIN, PUTATIVE-RELATED"/>
    <property type="match status" value="1"/>
</dbReference>
<gene>
    <name evidence="3" type="ORF">Fmac_017296</name>
</gene>
<evidence type="ECO:0000256" key="1">
    <source>
        <dbReference type="ARBA" id="ARBA00022821"/>
    </source>
</evidence>
<keyword evidence="4" id="KW-1185">Reference proteome</keyword>
<dbReference type="GO" id="GO:0006952">
    <property type="term" value="P:defense response"/>
    <property type="evidence" value="ECO:0007669"/>
    <property type="project" value="UniProtKB-KW"/>
</dbReference>
<dbReference type="Pfam" id="PF00931">
    <property type="entry name" value="NB-ARC"/>
    <property type="match status" value="1"/>
</dbReference>
<dbReference type="InterPro" id="IPR027417">
    <property type="entry name" value="P-loop_NTPase"/>
</dbReference>
<dbReference type="EMBL" id="JBGMDY010000006">
    <property type="protein sequence ID" value="KAL2329715.1"/>
    <property type="molecule type" value="Genomic_DNA"/>
</dbReference>